<evidence type="ECO:0000313" key="3">
    <source>
        <dbReference type="EMBL" id="MDP4098586.1"/>
    </source>
</evidence>
<dbReference type="EMBL" id="JAPCKK010000029">
    <property type="protein sequence ID" value="MDP4098586.1"/>
    <property type="molecule type" value="Genomic_DNA"/>
</dbReference>
<name>A0ABT9FV31_9BACL</name>
<evidence type="ECO:0000313" key="4">
    <source>
        <dbReference type="Proteomes" id="UP001241848"/>
    </source>
</evidence>
<dbReference type="InterPro" id="IPR036116">
    <property type="entry name" value="FN3_sf"/>
</dbReference>
<reference evidence="3 4" key="1">
    <citation type="submission" date="2022-10" db="EMBL/GenBank/DDBJ databases">
        <title>Paenibacillus description and whole genome data of maize root bacterial community.</title>
        <authorList>
            <person name="Marton D."/>
            <person name="Farkas M."/>
            <person name="Cserhati M."/>
        </authorList>
    </citation>
    <scope>NUCLEOTIDE SEQUENCE [LARGE SCALE GENOMIC DNA]</scope>
    <source>
        <strain evidence="3 4">P96</strain>
    </source>
</reference>
<dbReference type="Proteomes" id="UP001241848">
    <property type="component" value="Unassembled WGS sequence"/>
</dbReference>
<keyword evidence="4" id="KW-1185">Reference proteome</keyword>
<dbReference type="PROSITE" id="PS50853">
    <property type="entry name" value="FN3"/>
    <property type="match status" value="3"/>
</dbReference>
<dbReference type="CDD" id="cd00063">
    <property type="entry name" value="FN3"/>
    <property type="match status" value="2"/>
</dbReference>
<dbReference type="SUPFAM" id="SSF49265">
    <property type="entry name" value="Fibronectin type III"/>
    <property type="match status" value="3"/>
</dbReference>
<feature type="domain" description="Fibronectin type-III" evidence="2">
    <location>
        <begin position="366"/>
        <end position="454"/>
    </location>
</feature>
<feature type="chain" id="PRO_5046744929" description="Fibronectin type-III domain-containing protein" evidence="1">
    <location>
        <begin position="28"/>
        <end position="778"/>
    </location>
</feature>
<dbReference type="InterPro" id="IPR003961">
    <property type="entry name" value="FN3_dom"/>
</dbReference>
<feature type="domain" description="Fibronectin type-III" evidence="2">
    <location>
        <begin position="580"/>
        <end position="675"/>
    </location>
</feature>
<accession>A0ABT9FV31</accession>
<dbReference type="SMART" id="SM00060">
    <property type="entry name" value="FN3"/>
    <property type="match status" value="3"/>
</dbReference>
<feature type="signal peptide" evidence="1">
    <location>
        <begin position="1"/>
        <end position="27"/>
    </location>
</feature>
<gene>
    <name evidence="3" type="ORF">OIN60_17785</name>
</gene>
<proteinExistence type="predicted"/>
<feature type="domain" description="Fibronectin type-III" evidence="2">
    <location>
        <begin position="156"/>
        <end position="245"/>
    </location>
</feature>
<dbReference type="RefSeq" id="WP_305756208.1">
    <property type="nucleotide sequence ID" value="NZ_JAPCKK010000029.1"/>
</dbReference>
<keyword evidence="1" id="KW-0732">Signal</keyword>
<protein>
    <recommendedName>
        <fullName evidence="2">Fibronectin type-III domain-containing protein</fullName>
    </recommendedName>
</protein>
<dbReference type="Gene3D" id="2.60.40.10">
    <property type="entry name" value="Immunoglobulins"/>
    <property type="match status" value="3"/>
</dbReference>
<comment type="caution">
    <text evidence="3">The sequence shown here is derived from an EMBL/GenBank/DDBJ whole genome shotgun (WGS) entry which is preliminary data.</text>
</comment>
<sequence length="778" mass="83651">MKSRKIGFTFLLLALLWVILPNTSTQAASQYTGGLLDNVELKVGTSVNNSKGTVTQMTDGDSKTSYYSTSGSLIWHNFSSPQNISAIILKSSSLNSTIEFYDSSNNMITSFTPVANDTVQSLPTPASNVTTVVLKSTASVYHYEWNVFTTPSAPPAVSSISWIQAGDKTVDLSWNNIAAKSYTIKRSTSTGGPYSVLASVYGNSYTDSSVNNGTKYYYVISSVNEAGESENSGEKNATPNATKYTGGLLDRITLNIGTSTSNKTGSAREVTDNSASTSSYLTSGNLIWHTFSSPQTISAVILNSGSATAIEFYDSSNNLLLSYTPIANDTVQSLPVEVTNVSTVVLKAATSTYFYEWNVFSTPTAAPAVPVINWIQGGDKTVDLYWGSTAAKSYNIKRSTSKSGPYASLASVSGTSYTDTSVVNGTTYYYVVSSINEAGESADSAEKSITPNASKYTGGLLDRVALNVGTSTSTKTATIREVTDNSSNTSYYVSSGSLVWYTFPSPMEVSSVILKSSSIANSSIDFYDSSNTLLYSYSPKVNDTLENLPLPVQNVSTVVLRAGTSVYQYEWNLFGKSMEVPSTEKLNLTASASNGKVTLNWNSISKAANFEIQRGTTSGGPYSVIDTVYGTATTFEDTNVVNNTPYYYIVRAVNGSIEVAVSNEAQATLVTTDPGNPSEPPIDNSGNRALLDIMLNTGEVKEYDLSMSEVDAFISWYEQRASGSGSVTFAINRHNNNKGPFTNRKEYIIYDKIITFEVNAYNTNVQPIQASSQPETSI</sequence>
<evidence type="ECO:0000259" key="2">
    <source>
        <dbReference type="PROSITE" id="PS50853"/>
    </source>
</evidence>
<dbReference type="InterPro" id="IPR013783">
    <property type="entry name" value="Ig-like_fold"/>
</dbReference>
<organism evidence="3 4">
    <name type="scientific">Paenibacillus zeirhizosphaerae</name>
    <dbReference type="NCBI Taxonomy" id="2987519"/>
    <lineage>
        <taxon>Bacteria</taxon>
        <taxon>Bacillati</taxon>
        <taxon>Bacillota</taxon>
        <taxon>Bacilli</taxon>
        <taxon>Bacillales</taxon>
        <taxon>Paenibacillaceae</taxon>
        <taxon>Paenibacillus</taxon>
    </lineage>
</organism>
<evidence type="ECO:0000256" key="1">
    <source>
        <dbReference type="SAM" id="SignalP"/>
    </source>
</evidence>